<comment type="caution">
    <text evidence="9">Lacks conserved residue(s) required for the propagation of feature annotation.</text>
</comment>
<keyword evidence="3 11" id="KW-0645">Protease</keyword>
<evidence type="ECO:0000256" key="8">
    <source>
        <dbReference type="ARBA" id="ARBA00023157"/>
    </source>
</evidence>
<dbReference type="InterPro" id="IPR033116">
    <property type="entry name" value="TRYPSIN_SER"/>
</dbReference>
<dbReference type="CDD" id="cd00033">
    <property type="entry name" value="CCP"/>
    <property type="match status" value="4"/>
</dbReference>
<comment type="subcellular location">
    <subcellularLocation>
        <location evidence="1">Secreted</location>
    </subcellularLocation>
</comment>
<evidence type="ECO:0000256" key="13">
    <source>
        <dbReference type="SAM" id="SignalP"/>
    </source>
</evidence>
<keyword evidence="2" id="KW-0964">Secreted</keyword>
<comment type="caution">
    <text evidence="17">The sequence shown here is derived from an EMBL/GenBank/DDBJ whole genome shotgun (WGS) entry which is preliminary data.</text>
</comment>
<keyword evidence="9" id="KW-0245">EGF-like domain</keyword>
<evidence type="ECO:0000256" key="9">
    <source>
        <dbReference type="PROSITE-ProRule" id="PRU00076"/>
    </source>
</evidence>
<dbReference type="InterPro" id="IPR000436">
    <property type="entry name" value="Sushi_SCR_CCP_dom"/>
</dbReference>
<evidence type="ECO:0000256" key="10">
    <source>
        <dbReference type="PROSITE-ProRule" id="PRU00302"/>
    </source>
</evidence>
<keyword evidence="8 9" id="KW-1015">Disulfide bond</keyword>
<dbReference type="InterPro" id="IPR050127">
    <property type="entry name" value="Serine_Proteases_S1"/>
</dbReference>
<dbReference type="SUPFAM" id="SSF57535">
    <property type="entry name" value="Complement control module/SCR domain"/>
    <property type="match status" value="3"/>
</dbReference>
<dbReference type="GO" id="GO:0006508">
    <property type="term" value="P:proteolysis"/>
    <property type="evidence" value="ECO:0007669"/>
    <property type="project" value="UniProtKB-KW"/>
</dbReference>
<dbReference type="Pfam" id="PF00089">
    <property type="entry name" value="Trypsin"/>
    <property type="match status" value="1"/>
</dbReference>
<evidence type="ECO:0000259" key="15">
    <source>
        <dbReference type="PROSITE" id="PS50240"/>
    </source>
</evidence>
<dbReference type="InterPro" id="IPR001314">
    <property type="entry name" value="Peptidase_S1A"/>
</dbReference>
<dbReference type="PROSITE" id="PS00022">
    <property type="entry name" value="EGF_1"/>
    <property type="match status" value="1"/>
</dbReference>
<dbReference type="InterPro" id="IPR009003">
    <property type="entry name" value="Peptidase_S1_PA"/>
</dbReference>
<evidence type="ECO:0008006" key="19">
    <source>
        <dbReference type="Google" id="ProtNLM"/>
    </source>
</evidence>
<feature type="disulfide bond" evidence="10">
    <location>
        <begin position="572"/>
        <end position="599"/>
    </location>
</feature>
<keyword evidence="10" id="KW-0768">Sushi</keyword>
<dbReference type="PROSITE" id="PS01186">
    <property type="entry name" value="EGF_2"/>
    <property type="match status" value="1"/>
</dbReference>
<dbReference type="Gene3D" id="2.40.10.10">
    <property type="entry name" value="Trypsin-like serine proteases"/>
    <property type="match status" value="1"/>
</dbReference>
<organism evidence="17 18">
    <name type="scientific">Oedothorax gibbosus</name>
    <dbReference type="NCBI Taxonomy" id="931172"/>
    <lineage>
        <taxon>Eukaryota</taxon>
        <taxon>Metazoa</taxon>
        <taxon>Ecdysozoa</taxon>
        <taxon>Arthropoda</taxon>
        <taxon>Chelicerata</taxon>
        <taxon>Arachnida</taxon>
        <taxon>Araneae</taxon>
        <taxon>Araneomorphae</taxon>
        <taxon>Entelegynae</taxon>
        <taxon>Araneoidea</taxon>
        <taxon>Linyphiidae</taxon>
        <taxon>Erigoninae</taxon>
        <taxon>Oedothorax</taxon>
    </lineage>
</organism>
<dbReference type="PRINTS" id="PR00722">
    <property type="entry name" value="CHYMOTRYPSIN"/>
</dbReference>
<protein>
    <recommendedName>
        <fullName evidence="19">Limulus clotting factor C-like</fullName>
    </recommendedName>
</protein>
<feature type="domain" description="Sushi" evidence="16">
    <location>
        <begin position="531"/>
        <end position="601"/>
    </location>
</feature>
<evidence type="ECO:0000256" key="12">
    <source>
        <dbReference type="SAM" id="MobiDB-lite"/>
    </source>
</evidence>
<evidence type="ECO:0000313" key="18">
    <source>
        <dbReference type="Proteomes" id="UP000827092"/>
    </source>
</evidence>
<feature type="disulfide bond" evidence="10">
    <location>
        <begin position="353"/>
        <end position="380"/>
    </location>
</feature>
<dbReference type="InterPro" id="IPR000742">
    <property type="entry name" value="EGF"/>
</dbReference>
<sequence>MPKYAALWFVPLLYSIKSPVTDACNKSISCPCGSSNKNYTMCMDVVKSTNNPCSVWLHCDTCVENQIECATCPENRIGPACLQVSLIRMKRQRGAWNPRRQYAVTNNRRQNVVPKPRRQYVVSNSIRRNVAANPGISARTSSGRSYGSTSCSDLASPKPGSVQCRFSDSFRSCKGTCAPGYSFSTSGEQQMTLECSGGTWTPYTMFPECISGGECDLKVVGAGNIKCRTDSQGTRCEVWCNGIYSNSYFCFPGRGWTPSLPHCARPKGITSQPTRPPQPTRPSCSCQNNGLCYPGGICVCPNGWEGSKCELKVRPLSCPDPGIPNGSERTTNDGNSANSALSFDAGMGLVFSCTGTRILQGTSMIWCGNNGRWSGPVPKCIEGEEKPLCPDPGIPSYSQRTTDEGISAYEPRSFYVAEGLKFSCTSTDYELKGESIIFCKRGGKWSDPAPKCVKVTPDEITCRRPRPDMNGFIKTDSPLMLRYTQGTHLTFGCREGYRTVGPIMLNCLPTGRWSSLPPSCEETEPGSGSARNCKNVPRVPEANFVVDPSSVDDQPHEDDSEFPPRTRVTYTCKDNLIIRGSDSLVCLPTGYWDPDKPICVEDCGRAQLEPTHHVSNGIDTNPGDWPWTVAIAETVGNSTKVVCGGALISNGTVLTAAHCVVKYQYYTLYFGKYYRKHDNDDDQVEIRRTTEIIRHESYDNETFDNDIALLFFEPRVRYNNRIKPVCLPTPKETEKNLVPLKKLGSVAGWGYNEKNLRSDQLMVAHLLVQPKQECEDSFRDYGIHWPIQPGMFCAGYSQGVVSACTGDSGSPLVFLDPKTHRQTIEGLVSFGVDSRRVRCGTQRVYTVFTKVAHHMTWILEHWNWA</sequence>
<dbReference type="PANTHER" id="PTHR24264:SF54">
    <property type="entry name" value="PEPTIDASE S1 DOMAIN-CONTAINING PROTEIN"/>
    <property type="match status" value="1"/>
</dbReference>
<dbReference type="Pfam" id="PF00084">
    <property type="entry name" value="Sushi"/>
    <property type="match status" value="4"/>
</dbReference>
<evidence type="ECO:0000256" key="1">
    <source>
        <dbReference type="ARBA" id="ARBA00004613"/>
    </source>
</evidence>
<evidence type="ECO:0000256" key="3">
    <source>
        <dbReference type="ARBA" id="ARBA00022670"/>
    </source>
</evidence>
<evidence type="ECO:0000256" key="7">
    <source>
        <dbReference type="ARBA" id="ARBA00023145"/>
    </source>
</evidence>
<evidence type="ECO:0000259" key="16">
    <source>
        <dbReference type="PROSITE" id="PS50923"/>
    </source>
</evidence>
<feature type="domain" description="Sushi" evidence="16">
    <location>
        <begin position="460"/>
        <end position="522"/>
    </location>
</feature>
<evidence type="ECO:0000256" key="5">
    <source>
        <dbReference type="ARBA" id="ARBA00022801"/>
    </source>
</evidence>
<keyword evidence="18" id="KW-1185">Reference proteome</keyword>
<feature type="domain" description="EGF-like" evidence="14">
    <location>
        <begin position="280"/>
        <end position="310"/>
    </location>
</feature>
<feature type="chain" id="PRO_5043395032" description="Limulus clotting factor C-like" evidence="13">
    <location>
        <begin position="24"/>
        <end position="865"/>
    </location>
</feature>
<dbReference type="InterPro" id="IPR035976">
    <property type="entry name" value="Sushi/SCR/CCP_sf"/>
</dbReference>
<feature type="signal peptide" evidence="13">
    <location>
        <begin position="1"/>
        <end position="23"/>
    </location>
</feature>
<dbReference type="SMART" id="SM00020">
    <property type="entry name" value="Tryp_SPc"/>
    <property type="match status" value="1"/>
</dbReference>
<evidence type="ECO:0000259" key="14">
    <source>
        <dbReference type="PROSITE" id="PS50026"/>
    </source>
</evidence>
<name>A0AAV6UJH8_9ARAC</name>
<dbReference type="PROSITE" id="PS50240">
    <property type="entry name" value="TRYPSIN_DOM"/>
    <property type="match status" value="1"/>
</dbReference>
<feature type="domain" description="Sushi" evidence="16">
    <location>
        <begin position="316"/>
        <end position="382"/>
    </location>
</feature>
<evidence type="ECO:0000313" key="17">
    <source>
        <dbReference type="EMBL" id="KAG8183421.1"/>
    </source>
</evidence>
<dbReference type="PANTHER" id="PTHR24264">
    <property type="entry name" value="TRYPSIN-RELATED"/>
    <property type="match status" value="1"/>
</dbReference>
<dbReference type="SMART" id="SM00181">
    <property type="entry name" value="EGF"/>
    <property type="match status" value="2"/>
</dbReference>
<evidence type="ECO:0000256" key="11">
    <source>
        <dbReference type="RuleBase" id="RU363034"/>
    </source>
</evidence>
<evidence type="ECO:0000256" key="2">
    <source>
        <dbReference type="ARBA" id="ARBA00022525"/>
    </source>
</evidence>
<dbReference type="Gene3D" id="2.10.70.10">
    <property type="entry name" value="Complement Module, domain 1"/>
    <property type="match status" value="4"/>
</dbReference>
<dbReference type="EMBL" id="JAFNEN010000418">
    <property type="protein sequence ID" value="KAG8183421.1"/>
    <property type="molecule type" value="Genomic_DNA"/>
</dbReference>
<dbReference type="SMART" id="SM00032">
    <property type="entry name" value="CCP"/>
    <property type="match status" value="6"/>
</dbReference>
<dbReference type="CDD" id="cd00190">
    <property type="entry name" value="Tryp_SPc"/>
    <property type="match status" value="1"/>
</dbReference>
<keyword evidence="4 13" id="KW-0732">Signal</keyword>
<dbReference type="PROSITE" id="PS00135">
    <property type="entry name" value="TRYPSIN_SER"/>
    <property type="match status" value="1"/>
</dbReference>
<feature type="region of interest" description="Disordered" evidence="12">
    <location>
        <begin position="545"/>
        <end position="565"/>
    </location>
</feature>
<dbReference type="PROSITE" id="PS50026">
    <property type="entry name" value="EGF_3"/>
    <property type="match status" value="1"/>
</dbReference>
<keyword evidence="6 11" id="KW-0720">Serine protease</keyword>
<evidence type="ECO:0000256" key="6">
    <source>
        <dbReference type="ARBA" id="ARBA00022825"/>
    </source>
</evidence>
<dbReference type="InterPro" id="IPR001254">
    <property type="entry name" value="Trypsin_dom"/>
</dbReference>
<feature type="disulfide bond" evidence="9">
    <location>
        <begin position="300"/>
        <end position="309"/>
    </location>
</feature>
<dbReference type="FunFam" id="2.40.10.10:FF:000146">
    <property type="entry name" value="Serine protease 53"/>
    <property type="match status" value="1"/>
</dbReference>
<dbReference type="PROSITE" id="PS00134">
    <property type="entry name" value="TRYPSIN_HIS"/>
    <property type="match status" value="1"/>
</dbReference>
<keyword evidence="5 11" id="KW-0378">Hydrolase</keyword>
<dbReference type="SUPFAM" id="SSF50494">
    <property type="entry name" value="Trypsin-like serine proteases"/>
    <property type="match status" value="1"/>
</dbReference>
<feature type="domain" description="Sushi" evidence="16">
    <location>
        <begin position="387"/>
        <end position="454"/>
    </location>
</feature>
<dbReference type="InterPro" id="IPR043504">
    <property type="entry name" value="Peptidase_S1_PA_chymotrypsin"/>
</dbReference>
<dbReference type="AlphaFoldDB" id="A0AAV6UJH8"/>
<reference evidence="17 18" key="1">
    <citation type="journal article" date="2022" name="Nat. Ecol. Evol.">
        <title>A masculinizing supergene underlies an exaggerated male reproductive morph in a spider.</title>
        <authorList>
            <person name="Hendrickx F."/>
            <person name="De Corte Z."/>
            <person name="Sonet G."/>
            <person name="Van Belleghem S.M."/>
            <person name="Kostlbacher S."/>
            <person name="Vangestel C."/>
        </authorList>
    </citation>
    <scope>NUCLEOTIDE SEQUENCE [LARGE SCALE GENOMIC DNA]</scope>
    <source>
        <strain evidence="17">W744_W776</strain>
    </source>
</reference>
<accession>A0AAV6UJH8</accession>
<evidence type="ECO:0000256" key="4">
    <source>
        <dbReference type="ARBA" id="ARBA00022729"/>
    </source>
</evidence>
<dbReference type="Proteomes" id="UP000827092">
    <property type="component" value="Unassembled WGS sequence"/>
</dbReference>
<proteinExistence type="predicted"/>
<feature type="disulfide bond" evidence="10">
    <location>
        <begin position="493"/>
        <end position="520"/>
    </location>
</feature>
<keyword evidence="7" id="KW-0865">Zymogen</keyword>
<dbReference type="PROSITE" id="PS50923">
    <property type="entry name" value="SUSHI"/>
    <property type="match status" value="4"/>
</dbReference>
<feature type="domain" description="Peptidase S1" evidence="15">
    <location>
        <begin position="614"/>
        <end position="863"/>
    </location>
</feature>
<dbReference type="GO" id="GO:0004252">
    <property type="term" value="F:serine-type endopeptidase activity"/>
    <property type="evidence" value="ECO:0007669"/>
    <property type="project" value="InterPro"/>
</dbReference>
<gene>
    <name evidence="17" type="ORF">JTE90_023180</name>
</gene>
<dbReference type="GO" id="GO:0005615">
    <property type="term" value="C:extracellular space"/>
    <property type="evidence" value="ECO:0007669"/>
    <property type="project" value="TreeGrafter"/>
</dbReference>
<dbReference type="InterPro" id="IPR018114">
    <property type="entry name" value="TRYPSIN_HIS"/>
</dbReference>